<evidence type="ECO:0000256" key="1">
    <source>
        <dbReference type="SAM" id="MobiDB-lite"/>
    </source>
</evidence>
<protein>
    <submittedName>
        <fullName evidence="2">Uncharacterized protein</fullName>
    </submittedName>
</protein>
<feature type="compositionally biased region" description="Gly residues" evidence="1">
    <location>
        <begin position="487"/>
        <end position="501"/>
    </location>
</feature>
<proteinExistence type="predicted"/>
<dbReference type="Proteomes" id="UP000001307">
    <property type="component" value="Unassembled WGS sequence"/>
</dbReference>
<feature type="compositionally biased region" description="Basic and acidic residues" evidence="1">
    <location>
        <begin position="1177"/>
        <end position="1188"/>
    </location>
</feature>
<feature type="compositionally biased region" description="Polar residues" evidence="1">
    <location>
        <begin position="45"/>
        <end position="67"/>
    </location>
</feature>
<organism evidence="2">
    <name type="scientific">Oikopleura dioica</name>
    <name type="common">Tunicate</name>
    <dbReference type="NCBI Taxonomy" id="34765"/>
    <lineage>
        <taxon>Eukaryota</taxon>
        <taxon>Metazoa</taxon>
        <taxon>Chordata</taxon>
        <taxon>Tunicata</taxon>
        <taxon>Appendicularia</taxon>
        <taxon>Copelata</taxon>
        <taxon>Oikopleuridae</taxon>
        <taxon>Oikopleura</taxon>
    </lineage>
</organism>
<reference evidence="2" key="1">
    <citation type="journal article" date="2010" name="Science">
        <title>Plasticity of animal genome architecture unmasked by rapid evolution of a pelagic tunicate.</title>
        <authorList>
            <person name="Denoeud F."/>
            <person name="Henriet S."/>
            <person name="Mungpakdee S."/>
            <person name="Aury J.M."/>
            <person name="Da Silva C."/>
            <person name="Brinkmann H."/>
            <person name="Mikhaleva J."/>
            <person name="Olsen L.C."/>
            <person name="Jubin C."/>
            <person name="Canestro C."/>
            <person name="Bouquet J.M."/>
            <person name="Danks G."/>
            <person name="Poulain J."/>
            <person name="Campsteijn C."/>
            <person name="Adamski M."/>
            <person name="Cross I."/>
            <person name="Yadetie F."/>
            <person name="Muffato M."/>
            <person name="Louis A."/>
            <person name="Butcher S."/>
            <person name="Tsagkogeorga G."/>
            <person name="Konrad A."/>
            <person name="Singh S."/>
            <person name="Jensen M.F."/>
            <person name="Cong E.H."/>
            <person name="Eikeseth-Otteraa H."/>
            <person name="Noel B."/>
            <person name="Anthouard V."/>
            <person name="Porcel B.M."/>
            <person name="Kachouri-Lafond R."/>
            <person name="Nishino A."/>
            <person name="Ugolini M."/>
            <person name="Chourrout P."/>
            <person name="Nishida H."/>
            <person name="Aasland R."/>
            <person name="Huzurbazar S."/>
            <person name="Westhof E."/>
            <person name="Delsuc F."/>
            <person name="Lehrach H."/>
            <person name="Reinhardt R."/>
            <person name="Weissenbach J."/>
            <person name="Roy S.W."/>
            <person name="Artiguenave F."/>
            <person name="Postlethwait J.H."/>
            <person name="Manak J.R."/>
            <person name="Thompson E.M."/>
            <person name="Jaillon O."/>
            <person name="Du Pasquier L."/>
            <person name="Boudinot P."/>
            <person name="Liberles D.A."/>
            <person name="Volff J.N."/>
            <person name="Philippe H."/>
            <person name="Lenhard B."/>
            <person name="Roest Crollius H."/>
            <person name="Wincker P."/>
            <person name="Chourrout D."/>
        </authorList>
    </citation>
    <scope>NUCLEOTIDE SEQUENCE [LARGE SCALE GENOMIC DNA]</scope>
</reference>
<accession>E4Y056</accession>
<dbReference type="EMBL" id="FN653461">
    <property type="protein sequence ID" value="CBY15268.1"/>
    <property type="molecule type" value="Genomic_DNA"/>
</dbReference>
<dbReference type="InParanoid" id="E4Y056"/>
<evidence type="ECO:0000313" key="2">
    <source>
        <dbReference type="EMBL" id="CBY15268.1"/>
    </source>
</evidence>
<feature type="region of interest" description="Disordered" evidence="1">
    <location>
        <begin position="162"/>
        <end position="201"/>
    </location>
</feature>
<feature type="compositionally biased region" description="Basic and acidic residues" evidence="1">
    <location>
        <begin position="174"/>
        <end position="191"/>
    </location>
</feature>
<evidence type="ECO:0000313" key="3">
    <source>
        <dbReference type="Proteomes" id="UP000001307"/>
    </source>
</evidence>
<sequence>MPEKETTTTSTTSPPETSTTSFLVLTDLTKLSTKPAESPAEPINQPGSTDRLSGSLGNSTNISSSTADKARDLQGTSLTEYAKMFGVFASCLFLAYVFHKTKCIDKLIDSCKNRTGFDDSEYYELQQHDGAYSGSDDLGSFDADLTPHFDYFKSLENTGQRMSESAEAGAAGNKFDEKSHPSDTRGRERRGNVVTNPHFTEGYTPLYSEGDSYAVRRPFTPAMAAAAASRGCVRSPSLPAFFAPNGKSTPNEISAISQSQFDIAKTLRGADGEIWDPDGTWDPYREAELIGIPERKTLFSNDESFDKTFKLDSVEISSTTIEQHQTVVEIASAANEQEKTMIELPVPNFQDENMAKCETVEGGPTTPQNDPDVAKNIEMAPTSLVRRTWTRLTAFVSFARQTDIERSVDNKEDKKMVVNAAAAADGDATLTFEKTVEQVADIKVELLPDVKQELEGIDERGGGEESIEVDSLEFLPTENKDEKDYGSYGGGGSRIAGGGAGDPYFRTPTAVPQQGGQYFWTTSTDGGNASGGHGGGGERFGDPNQTNFQTQYVPNNGAANNSYNYDNLQHFAPFPQANTQHPQSLLAPPPLYQQQNISHQMGAAAASDISSNQQQQQTEIVVSSDCSGGNVVGAGAIDTDADYEDEEETDTSNIFEQEQSGVSKEQIVKISRCLKKSQAPYIDYLKLAARNRDGIFRLCPAVFSFGIPYRPIELNWNRATSSIFTGSFGIAQFINISSFGNLCNHSNLDQEASSPPPKKSLWNADEKEKSECVLRHPYLPPCTTRVCNKRVINVDGFLAVPQLQNQSALLASLEFYWVMLDVQFIHSKNLDCSGKDNSIRMISAFLKDVTPKPPDFYGRDDDDENDDNLANSEARFGRDVTYDFMNLLTSFCRGSYLYAKELMSRQAATAELKRKSGAISRKKSQKPIVRVAFCDTSIFHYLCAAEAIVDGLKDEILYTNIYADDFSKMHIDNRLPKSVAEKLFVQTFEEARPIPEIEKLDERSNMLMNALARLSIYKNNAENVHLSYLCLVKKYLTTFCKEERQRLEHVFKQLDSEKNIYRTQFITDEKADKKMMRLSLLNLHRKIRVDARKKYESTIIAMISKFHSLYLEFICEANGISLASRIDDVMKYREKTFDDFVGHRRKQFNMLIKALSSDTKWIMPHELTVYSAPNNDQMRHYSKSDQKPRSQLRPQSRTAPYKRQRHKQQRPKTGINTRDKPDKNCHIFVNDVNEIQKEREGDVVGASSQRQRFPLTLPPLSASATTTAEIRPFAKKAKTSTTVCNTSVACSTLTARICQTKKIKDNSNAGQAASSMRPTPIQSTDGPPPSLGMMRSASVRKQPQSSFLNKISNSDLIDEFNIFNFDTSTAFSPLSLPSCVNTVADTGSASSTR</sequence>
<name>E4Y056_OIKDI</name>
<gene>
    <name evidence="2" type="ORF">GSOID_T00012164001</name>
</gene>
<keyword evidence="3" id="KW-1185">Reference proteome</keyword>
<feature type="region of interest" description="Disordered" evidence="1">
    <location>
        <begin position="1"/>
        <end position="69"/>
    </location>
</feature>
<feature type="compositionally biased region" description="Low complexity" evidence="1">
    <location>
        <begin position="7"/>
        <end position="21"/>
    </location>
</feature>
<feature type="region of interest" description="Disordered" evidence="1">
    <location>
        <begin position="457"/>
        <end position="502"/>
    </location>
</feature>
<feature type="region of interest" description="Disordered" evidence="1">
    <location>
        <begin position="1304"/>
        <end position="1332"/>
    </location>
</feature>
<feature type="region of interest" description="Disordered" evidence="1">
    <location>
        <begin position="1173"/>
        <end position="1224"/>
    </location>
</feature>
<feature type="compositionally biased region" description="Polar residues" evidence="1">
    <location>
        <begin position="1306"/>
        <end position="1325"/>
    </location>
</feature>
<feature type="compositionally biased region" description="Basic residues" evidence="1">
    <location>
        <begin position="1200"/>
        <end position="1210"/>
    </location>
</feature>